<dbReference type="PANTHER" id="PTHR48099">
    <property type="entry name" value="C-1-TETRAHYDROFOLATE SYNTHASE, CYTOPLASMIC-RELATED"/>
    <property type="match status" value="1"/>
</dbReference>
<name>A0A1F7IU02_9BACT</name>
<dbReference type="GO" id="GO:0006164">
    <property type="term" value="P:purine nucleotide biosynthetic process"/>
    <property type="evidence" value="ECO:0007669"/>
    <property type="project" value="UniProtKB-KW"/>
</dbReference>
<evidence type="ECO:0000313" key="12">
    <source>
        <dbReference type="Proteomes" id="UP000177141"/>
    </source>
</evidence>
<dbReference type="GO" id="GO:0005829">
    <property type="term" value="C:cytosol"/>
    <property type="evidence" value="ECO:0007669"/>
    <property type="project" value="TreeGrafter"/>
</dbReference>
<keyword evidence="4" id="KW-0378">Hydrolase</keyword>
<evidence type="ECO:0000259" key="9">
    <source>
        <dbReference type="Pfam" id="PF00763"/>
    </source>
</evidence>
<dbReference type="InterPro" id="IPR000672">
    <property type="entry name" value="THF_DH/CycHdrlase"/>
</dbReference>
<evidence type="ECO:0000256" key="6">
    <source>
        <dbReference type="ARBA" id="ARBA00023002"/>
    </source>
</evidence>
<feature type="domain" description="Tetrahydrofolate dehydrogenase/cyclohydrolase catalytic" evidence="9">
    <location>
        <begin position="5"/>
        <end position="117"/>
    </location>
</feature>
<evidence type="ECO:0000256" key="4">
    <source>
        <dbReference type="ARBA" id="ARBA00022801"/>
    </source>
</evidence>
<evidence type="ECO:0000313" key="11">
    <source>
        <dbReference type="EMBL" id="OGK46840.1"/>
    </source>
</evidence>
<accession>A0A1F7IU02</accession>
<comment type="caution">
    <text evidence="11">The sequence shown here is derived from an EMBL/GenBank/DDBJ whole genome shotgun (WGS) entry which is preliminary data.</text>
</comment>
<evidence type="ECO:0000256" key="7">
    <source>
        <dbReference type="ARBA" id="ARBA00023167"/>
    </source>
</evidence>
<dbReference type="PRINTS" id="PR00085">
    <property type="entry name" value="THFDHDRGNASE"/>
</dbReference>
<dbReference type="GO" id="GO:0004488">
    <property type="term" value="F:methylenetetrahydrofolate dehydrogenase (NADP+) activity"/>
    <property type="evidence" value="ECO:0007669"/>
    <property type="project" value="InterPro"/>
</dbReference>
<gene>
    <name evidence="11" type="ORF">A3A93_06300</name>
</gene>
<dbReference type="STRING" id="1802061.A3A93_06300"/>
<evidence type="ECO:0000256" key="1">
    <source>
        <dbReference type="ARBA" id="ARBA00004777"/>
    </source>
</evidence>
<keyword evidence="2" id="KW-0554">One-carbon metabolism</keyword>
<comment type="pathway">
    <text evidence="1">One-carbon metabolism; tetrahydrofolate interconversion.</text>
</comment>
<dbReference type="GO" id="GO:0004477">
    <property type="term" value="F:methenyltetrahydrofolate cyclohydrolase activity"/>
    <property type="evidence" value="ECO:0007669"/>
    <property type="project" value="TreeGrafter"/>
</dbReference>
<evidence type="ECO:0000256" key="8">
    <source>
        <dbReference type="ARBA" id="ARBA00023268"/>
    </source>
</evidence>
<keyword evidence="6" id="KW-0560">Oxidoreductase</keyword>
<dbReference type="InterPro" id="IPR020631">
    <property type="entry name" value="THF_DH/CycHdrlase_NAD-bd_dom"/>
</dbReference>
<evidence type="ECO:0000256" key="2">
    <source>
        <dbReference type="ARBA" id="ARBA00022563"/>
    </source>
</evidence>
<evidence type="ECO:0000259" key="10">
    <source>
        <dbReference type="Pfam" id="PF02882"/>
    </source>
</evidence>
<dbReference type="GO" id="GO:0009086">
    <property type="term" value="P:methionine biosynthetic process"/>
    <property type="evidence" value="ECO:0007669"/>
    <property type="project" value="UniProtKB-KW"/>
</dbReference>
<feature type="domain" description="Tetrahydrofolate dehydrogenase/cyclohydrolase NAD(P)-binding" evidence="10">
    <location>
        <begin position="168"/>
        <end position="290"/>
    </location>
</feature>
<evidence type="ECO:0000256" key="3">
    <source>
        <dbReference type="ARBA" id="ARBA00022755"/>
    </source>
</evidence>
<dbReference type="GO" id="GO:0035999">
    <property type="term" value="P:tetrahydrofolate interconversion"/>
    <property type="evidence" value="ECO:0007669"/>
    <property type="project" value="TreeGrafter"/>
</dbReference>
<keyword evidence="5" id="KW-0521">NADP</keyword>
<keyword evidence="3" id="KW-0658">Purine biosynthesis</keyword>
<evidence type="ECO:0000256" key="5">
    <source>
        <dbReference type="ARBA" id="ARBA00022857"/>
    </source>
</evidence>
<keyword evidence="8" id="KW-0511">Multifunctional enzyme</keyword>
<keyword evidence="7" id="KW-0486">Methionine biosynthesis</keyword>
<dbReference type="PANTHER" id="PTHR48099:SF5">
    <property type="entry name" value="C-1-TETRAHYDROFOLATE SYNTHASE, CYTOPLASMIC"/>
    <property type="match status" value="1"/>
</dbReference>
<sequence length="297" mass="33298">MKIPCRQIAEIIKKTLKSQITSLNKQAFRPKLVTFLPKSTPEQQSFVAIKKRVATEIGAEFELLEYKEPPAFDSFIAELKVKVNNQKTTGVIIQHPLPDEYDQSKMYDMVPMVKEIEGHKPDSPFFFPLSLSVLTGIKYIIMTKQKKPIDEKIIVKPHEDKSLFSSFLKNTSVVIAGRGPTGGGPIAKDFTALGVKHQVVNSKTENPDKIFLKADFIVTATGKRIIHKKNIKPGVVLLNVGLRKEKGKLRGDYDENEIEKIASYYTETPGGLGPLDVMYLYTNLLEAANLEKIMPPL</sequence>
<organism evidence="11 12">
    <name type="scientific">Candidatus Roizmanbacteria bacterium RIFCSPLOWO2_01_FULL_38_12</name>
    <dbReference type="NCBI Taxonomy" id="1802061"/>
    <lineage>
        <taxon>Bacteria</taxon>
        <taxon>Candidatus Roizmaniibacteriota</taxon>
    </lineage>
</organism>
<proteinExistence type="predicted"/>
<keyword evidence="7" id="KW-0028">Amino-acid biosynthesis</keyword>
<evidence type="ECO:0008006" key="13">
    <source>
        <dbReference type="Google" id="ProtNLM"/>
    </source>
</evidence>
<dbReference type="Gene3D" id="3.40.50.720">
    <property type="entry name" value="NAD(P)-binding Rossmann-like Domain"/>
    <property type="match status" value="1"/>
</dbReference>
<reference evidence="11 12" key="1">
    <citation type="journal article" date="2016" name="Nat. Commun.">
        <title>Thousands of microbial genomes shed light on interconnected biogeochemical processes in an aquifer system.</title>
        <authorList>
            <person name="Anantharaman K."/>
            <person name="Brown C.T."/>
            <person name="Hug L.A."/>
            <person name="Sharon I."/>
            <person name="Castelle C.J."/>
            <person name="Probst A.J."/>
            <person name="Thomas B.C."/>
            <person name="Singh A."/>
            <person name="Wilkins M.J."/>
            <person name="Karaoz U."/>
            <person name="Brodie E.L."/>
            <person name="Williams K.H."/>
            <person name="Hubbard S.S."/>
            <person name="Banfield J.F."/>
        </authorList>
    </citation>
    <scope>NUCLEOTIDE SEQUENCE [LARGE SCALE GENOMIC DNA]</scope>
</reference>
<dbReference type="InterPro" id="IPR046346">
    <property type="entry name" value="Aminoacid_DH-like_N_sf"/>
</dbReference>
<dbReference type="InterPro" id="IPR036291">
    <property type="entry name" value="NAD(P)-bd_dom_sf"/>
</dbReference>
<protein>
    <recommendedName>
        <fullName evidence="13">Tetrahydrofolate dehydrogenase/cyclohydrolase NAD(P)-binding domain-containing protein</fullName>
    </recommendedName>
</protein>
<dbReference type="AlphaFoldDB" id="A0A1F7IU02"/>
<dbReference type="EMBL" id="MGAL01000039">
    <property type="protein sequence ID" value="OGK46840.1"/>
    <property type="molecule type" value="Genomic_DNA"/>
</dbReference>
<dbReference type="Gene3D" id="3.40.50.10860">
    <property type="entry name" value="Leucine Dehydrogenase, chain A, domain 1"/>
    <property type="match status" value="1"/>
</dbReference>
<dbReference type="SUPFAM" id="SSF51735">
    <property type="entry name" value="NAD(P)-binding Rossmann-fold domains"/>
    <property type="match status" value="1"/>
</dbReference>
<dbReference type="Proteomes" id="UP000177141">
    <property type="component" value="Unassembled WGS sequence"/>
</dbReference>
<dbReference type="Pfam" id="PF02882">
    <property type="entry name" value="THF_DHG_CYH_C"/>
    <property type="match status" value="1"/>
</dbReference>
<dbReference type="InterPro" id="IPR020630">
    <property type="entry name" value="THF_DH/CycHdrlase_cat_dom"/>
</dbReference>
<dbReference type="SUPFAM" id="SSF53223">
    <property type="entry name" value="Aminoacid dehydrogenase-like, N-terminal domain"/>
    <property type="match status" value="1"/>
</dbReference>
<dbReference type="Pfam" id="PF00763">
    <property type="entry name" value="THF_DHG_CYH"/>
    <property type="match status" value="1"/>
</dbReference>